<evidence type="ECO:0000256" key="1">
    <source>
        <dbReference type="ARBA" id="ARBA00004141"/>
    </source>
</evidence>
<dbReference type="GO" id="GO:0055088">
    <property type="term" value="P:lipid homeostasis"/>
    <property type="evidence" value="ECO:0007669"/>
    <property type="project" value="TreeGrafter"/>
</dbReference>
<feature type="chain" id="PRO_5017980591" evidence="8">
    <location>
        <begin position="18"/>
        <end position="300"/>
    </location>
</feature>
<dbReference type="GO" id="GO:0016020">
    <property type="term" value="C:membrane"/>
    <property type="evidence" value="ECO:0007669"/>
    <property type="project" value="UniProtKB-SubCell"/>
</dbReference>
<dbReference type="PROSITE" id="PS50922">
    <property type="entry name" value="TLC"/>
    <property type="match status" value="1"/>
</dbReference>
<organism evidence="10 11">
    <name type="scientific">Poecilia reticulata</name>
    <name type="common">Guppy</name>
    <name type="synonym">Acanthophacelus reticulatus</name>
    <dbReference type="NCBI Taxonomy" id="8081"/>
    <lineage>
        <taxon>Eukaryota</taxon>
        <taxon>Metazoa</taxon>
        <taxon>Chordata</taxon>
        <taxon>Craniata</taxon>
        <taxon>Vertebrata</taxon>
        <taxon>Euteleostomi</taxon>
        <taxon>Actinopterygii</taxon>
        <taxon>Neopterygii</taxon>
        <taxon>Teleostei</taxon>
        <taxon>Neoteleostei</taxon>
        <taxon>Acanthomorphata</taxon>
        <taxon>Ovalentaria</taxon>
        <taxon>Atherinomorphae</taxon>
        <taxon>Cyprinodontiformes</taxon>
        <taxon>Poeciliidae</taxon>
        <taxon>Poeciliinae</taxon>
        <taxon>Poecilia</taxon>
    </lineage>
</organism>
<dbReference type="GO" id="GO:0046513">
    <property type="term" value="P:ceramide biosynthetic process"/>
    <property type="evidence" value="ECO:0007669"/>
    <property type="project" value="TreeGrafter"/>
</dbReference>
<keyword evidence="2 5" id="KW-0812">Transmembrane</keyword>
<dbReference type="STRING" id="8081.ENSPREP00000034121"/>
<sequence>MLTILAAGSVFFPGLFLLSKQCLKSIPALRWSEGDAVIVSALVSSIQAVMASSAGYIIASSCKDIIEDHWLTSTYIMFAVPYFVYDIYAMFMCYWYKLRVKGHEEALAGPQHMRSAVRSYLRREFLMVLHHVVMVTVCFPVSVFWRQGKGDYFQGIMFMAELSTPSVCLGKILIQYKQQHTLLHKVNGALMLVTFFIFRVLLFPYLYYVYGRYASIPFHMVPLMVPWHCNVGAALLMAPQLYWFSLICRGALRLFTGASRSQRPRAPSADAKEHPADGNAPPQPANGYSPRSTEPELTTH</sequence>
<evidence type="ECO:0000256" key="7">
    <source>
        <dbReference type="SAM" id="Phobius"/>
    </source>
</evidence>
<dbReference type="InterPro" id="IPR050846">
    <property type="entry name" value="TLCD"/>
</dbReference>
<dbReference type="GO" id="GO:0050807">
    <property type="term" value="P:regulation of synapse organization"/>
    <property type="evidence" value="ECO:0007669"/>
    <property type="project" value="Ensembl"/>
</dbReference>
<keyword evidence="11" id="KW-1185">Reference proteome</keyword>
<feature type="transmembrane region" description="Helical" evidence="7">
    <location>
        <begin position="125"/>
        <end position="146"/>
    </location>
</feature>
<proteinExistence type="predicted"/>
<feature type="region of interest" description="Disordered" evidence="6">
    <location>
        <begin position="259"/>
        <end position="300"/>
    </location>
</feature>
<dbReference type="GeneTree" id="ENSGT01010000222313"/>
<dbReference type="PANTHER" id="PTHR13439:SF15">
    <property type="entry name" value="CERAMIDE SYNTHASE"/>
    <property type="match status" value="1"/>
</dbReference>
<feature type="transmembrane region" description="Helical" evidence="7">
    <location>
        <begin position="152"/>
        <end position="174"/>
    </location>
</feature>
<dbReference type="SMART" id="SM00724">
    <property type="entry name" value="TLC"/>
    <property type="match status" value="1"/>
</dbReference>
<reference evidence="11" key="1">
    <citation type="submission" date="2013-11" db="EMBL/GenBank/DDBJ databases">
        <title>The genomic landscape of the Guanapo guppy.</title>
        <authorList>
            <person name="Kuenstner A."/>
            <person name="Dreyer C."/>
        </authorList>
    </citation>
    <scope>NUCLEOTIDE SEQUENCE</scope>
    <source>
        <strain evidence="11">Guanapo</strain>
    </source>
</reference>
<evidence type="ECO:0000256" key="5">
    <source>
        <dbReference type="PROSITE-ProRule" id="PRU00205"/>
    </source>
</evidence>
<evidence type="ECO:0000256" key="3">
    <source>
        <dbReference type="ARBA" id="ARBA00022989"/>
    </source>
</evidence>
<dbReference type="GO" id="GO:0001964">
    <property type="term" value="P:startle response"/>
    <property type="evidence" value="ECO:0007669"/>
    <property type="project" value="Ensembl"/>
</dbReference>
<evidence type="ECO:0000313" key="10">
    <source>
        <dbReference type="Ensembl" id="ENSPREP00000034121.1"/>
    </source>
</evidence>
<dbReference type="Ensembl" id="ENSPRET00000034502.1">
    <property type="protein sequence ID" value="ENSPREP00000034121.1"/>
    <property type="gene ID" value="ENSPREG00000023108.1"/>
</dbReference>
<feature type="domain" description="TLC" evidence="9">
    <location>
        <begin position="33"/>
        <end position="256"/>
    </location>
</feature>
<accession>A0A3P9QIZ8</accession>
<dbReference type="GO" id="GO:0050291">
    <property type="term" value="F:sphingosine N-acyltransferase activity"/>
    <property type="evidence" value="ECO:0007669"/>
    <property type="project" value="TreeGrafter"/>
</dbReference>
<dbReference type="GO" id="GO:0019216">
    <property type="term" value="P:regulation of lipid metabolic process"/>
    <property type="evidence" value="ECO:0007669"/>
    <property type="project" value="Ensembl"/>
</dbReference>
<evidence type="ECO:0000256" key="8">
    <source>
        <dbReference type="SAM" id="SignalP"/>
    </source>
</evidence>
<dbReference type="Pfam" id="PF03798">
    <property type="entry name" value="TRAM_LAG1_CLN8"/>
    <property type="match status" value="1"/>
</dbReference>
<evidence type="ECO:0000256" key="4">
    <source>
        <dbReference type="ARBA" id="ARBA00023136"/>
    </source>
</evidence>
<dbReference type="PANTHER" id="PTHR13439">
    <property type="entry name" value="CT120 PROTEIN"/>
    <property type="match status" value="1"/>
</dbReference>
<feature type="transmembrane region" description="Helical" evidence="7">
    <location>
        <begin position="75"/>
        <end position="96"/>
    </location>
</feature>
<dbReference type="InterPro" id="IPR006634">
    <property type="entry name" value="TLC-dom"/>
</dbReference>
<feature type="transmembrane region" description="Helical" evidence="7">
    <location>
        <begin position="230"/>
        <end position="255"/>
    </location>
</feature>
<evidence type="ECO:0000259" key="9">
    <source>
        <dbReference type="PROSITE" id="PS50922"/>
    </source>
</evidence>
<keyword evidence="8" id="KW-0732">Signal</keyword>
<evidence type="ECO:0000256" key="2">
    <source>
        <dbReference type="ARBA" id="ARBA00022692"/>
    </source>
</evidence>
<feature type="signal peptide" evidence="8">
    <location>
        <begin position="1"/>
        <end position="17"/>
    </location>
</feature>
<dbReference type="Proteomes" id="UP000242638">
    <property type="component" value="Unassembled WGS sequence"/>
</dbReference>
<dbReference type="AlphaFoldDB" id="A0A3P9QIZ8"/>
<reference evidence="10" key="2">
    <citation type="submission" date="2025-08" db="UniProtKB">
        <authorList>
            <consortium name="Ensembl"/>
        </authorList>
    </citation>
    <scope>IDENTIFICATION</scope>
    <source>
        <strain evidence="10">Guanapo</strain>
    </source>
</reference>
<protein>
    <submittedName>
        <fullName evidence="10">TLC domain containing 3Bb</fullName>
    </submittedName>
</protein>
<comment type="subcellular location">
    <subcellularLocation>
        <location evidence="1">Membrane</location>
        <topology evidence="1">Multi-pass membrane protein</topology>
    </subcellularLocation>
</comment>
<name>A0A3P9QIZ8_POERE</name>
<feature type="transmembrane region" description="Helical" evidence="7">
    <location>
        <begin position="186"/>
        <end position="210"/>
    </location>
</feature>
<evidence type="ECO:0000313" key="11">
    <source>
        <dbReference type="Proteomes" id="UP000242638"/>
    </source>
</evidence>
<dbReference type="GO" id="GO:0005783">
    <property type="term" value="C:endoplasmic reticulum"/>
    <property type="evidence" value="ECO:0007669"/>
    <property type="project" value="TreeGrafter"/>
</dbReference>
<evidence type="ECO:0000256" key="6">
    <source>
        <dbReference type="SAM" id="MobiDB-lite"/>
    </source>
</evidence>
<dbReference type="Bgee" id="ENSPREG00000023108">
    <property type="expression patterns" value="Expressed in head and 1 other cell type or tissue"/>
</dbReference>
<keyword evidence="3 7" id="KW-1133">Transmembrane helix</keyword>
<reference evidence="10" key="3">
    <citation type="submission" date="2025-09" db="UniProtKB">
        <authorList>
            <consortium name="Ensembl"/>
        </authorList>
    </citation>
    <scope>IDENTIFICATION</scope>
    <source>
        <strain evidence="10">Guanapo</strain>
    </source>
</reference>
<keyword evidence="4 5" id="KW-0472">Membrane</keyword>